<proteinExistence type="predicted"/>
<gene>
    <name evidence="1" type="ORF">RFH988_LOCUS15563</name>
</gene>
<protein>
    <recommendedName>
        <fullName evidence="3">VWFA domain-containing protein</fullName>
    </recommendedName>
</protein>
<comment type="caution">
    <text evidence="1">The sequence shown here is derived from an EMBL/GenBank/DDBJ whole genome shotgun (WGS) entry which is preliminary data.</text>
</comment>
<sequence length="195" mass="21158">MSRVTVILTGYSDPSAESRICQLERDRGMTVIVVGIGYLANTASLHNLVSHPSASYAIPFDNFAELIVSAPYISSLISDVPPLFQMDQTFRVSNALRNVYYTIQIDTSQQISTSNTIISFTTNCNDCPVFVSLSEPNPTNVNTAASIRQHYFYAPGFLGDDTSSVTGVFNTFNIPPLLSFSLKNTLGADPIATIG</sequence>
<dbReference type="SUPFAM" id="SSF53300">
    <property type="entry name" value="vWA-like"/>
    <property type="match status" value="1"/>
</dbReference>
<dbReference type="EMBL" id="CAJNOO010000762">
    <property type="protein sequence ID" value="CAF1028172.1"/>
    <property type="molecule type" value="Genomic_DNA"/>
</dbReference>
<dbReference type="OrthoDB" id="10059393at2759"/>
<evidence type="ECO:0000313" key="2">
    <source>
        <dbReference type="Proteomes" id="UP000663882"/>
    </source>
</evidence>
<reference evidence="1" key="1">
    <citation type="submission" date="2021-02" db="EMBL/GenBank/DDBJ databases">
        <authorList>
            <person name="Nowell W R."/>
        </authorList>
    </citation>
    <scope>NUCLEOTIDE SEQUENCE</scope>
</reference>
<dbReference type="InterPro" id="IPR036465">
    <property type="entry name" value="vWFA_dom_sf"/>
</dbReference>
<evidence type="ECO:0000313" key="1">
    <source>
        <dbReference type="EMBL" id="CAF1028172.1"/>
    </source>
</evidence>
<dbReference type="AlphaFoldDB" id="A0A814IUM3"/>
<accession>A0A814IUM3</accession>
<evidence type="ECO:0008006" key="3">
    <source>
        <dbReference type="Google" id="ProtNLM"/>
    </source>
</evidence>
<dbReference type="Proteomes" id="UP000663882">
    <property type="component" value="Unassembled WGS sequence"/>
</dbReference>
<name>A0A814IUM3_9BILA</name>
<organism evidence="1 2">
    <name type="scientific">Rotaria sordida</name>
    <dbReference type="NCBI Taxonomy" id="392033"/>
    <lineage>
        <taxon>Eukaryota</taxon>
        <taxon>Metazoa</taxon>
        <taxon>Spiralia</taxon>
        <taxon>Gnathifera</taxon>
        <taxon>Rotifera</taxon>
        <taxon>Eurotatoria</taxon>
        <taxon>Bdelloidea</taxon>
        <taxon>Philodinida</taxon>
        <taxon>Philodinidae</taxon>
        <taxon>Rotaria</taxon>
    </lineage>
</organism>